<keyword evidence="12" id="KW-1185">Reference proteome</keyword>
<dbReference type="EMBL" id="LXMD01000027">
    <property type="protein sequence ID" value="OCG73204.1"/>
    <property type="molecule type" value="Genomic_DNA"/>
</dbReference>
<evidence type="ECO:0000256" key="2">
    <source>
        <dbReference type="ARBA" id="ARBA00022448"/>
    </source>
</evidence>
<proteinExistence type="inferred from homology"/>
<gene>
    <name evidence="9" type="primary">tatA</name>
    <name evidence="11" type="ORF">A7J15_09055</name>
</gene>
<feature type="compositionally biased region" description="Low complexity" evidence="10">
    <location>
        <begin position="76"/>
        <end position="85"/>
    </location>
</feature>
<feature type="region of interest" description="Disordered" evidence="10">
    <location>
        <begin position="41"/>
        <end position="85"/>
    </location>
</feature>
<dbReference type="Gene3D" id="1.20.5.3310">
    <property type="match status" value="1"/>
</dbReference>
<dbReference type="RefSeq" id="WP_067027378.1">
    <property type="nucleotide sequence ID" value="NZ_JRNY01000007.1"/>
</dbReference>
<dbReference type="PANTHER" id="PTHR42982">
    <property type="entry name" value="SEC-INDEPENDENT PROTEIN TRANSLOCASE PROTEIN TATA"/>
    <property type="match status" value="1"/>
</dbReference>
<evidence type="ECO:0000256" key="4">
    <source>
        <dbReference type="ARBA" id="ARBA00022692"/>
    </source>
</evidence>
<dbReference type="STRING" id="904291.A7J15_09055"/>
<dbReference type="PANTHER" id="PTHR42982:SF8">
    <property type="entry name" value="SEC-INDEPENDENT PROTEIN TRANSLOCASE PROTEIN TATA"/>
    <property type="match status" value="1"/>
</dbReference>
<dbReference type="Proteomes" id="UP000093355">
    <property type="component" value="Unassembled WGS sequence"/>
</dbReference>
<dbReference type="Pfam" id="PF02416">
    <property type="entry name" value="TatA_B_E"/>
    <property type="match status" value="1"/>
</dbReference>
<evidence type="ECO:0000313" key="11">
    <source>
        <dbReference type="EMBL" id="OCG73204.1"/>
    </source>
</evidence>
<dbReference type="InterPro" id="IPR006312">
    <property type="entry name" value="TatA/E"/>
</dbReference>
<keyword evidence="5 9" id="KW-0653">Protein transport</keyword>
<keyword evidence="7 9" id="KW-0811">Translocation</keyword>
<comment type="subunit">
    <text evidence="9">The Tat system comprises two distinct complexes: a TatABC complex, containing multiple copies of TatA, TatB and TatC subunits, and a separate TatA complex, containing only TatA subunits. Substrates initially bind to the TatABC complex, which probably triggers association of the separate TatA complex to form the active translocon.</text>
</comment>
<evidence type="ECO:0000313" key="12">
    <source>
        <dbReference type="Proteomes" id="UP000093355"/>
    </source>
</evidence>
<evidence type="ECO:0000256" key="6">
    <source>
        <dbReference type="ARBA" id="ARBA00022989"/>
    </source>
</evidence>
<accession>A0A1B9N9H9</accession>
<feature type="compositionally biased region" description="Basic and acidic residues" evidence="10">
    <location>
        <begin position="41"/>
        <end position="50"/>
    </location>
</feature>
<evidence type="ECO:0000256" key="7">
    <source>
        <dbReference type="ARBA" id="ARBA00023010"/>
    </source>
</evidence>
<evidence type="ECO:0000256" key="3">
    <source>
        <dbReference type="ARBA" id="ARBA00022475"/>
    </source>
</evidence>
<comment type="function">
    <text evidence="9">Part of the twin-arginine translocation (Tat) system that transports large folded proteins containing a characteristic twin-arginine motif in their signal peptide across membranes. TatA could form the protein-conducting channel of the Tat system.</text>
</comment>
<name>A0A1B9N9H9_9MICO</name>
<evidence type="ECO:0000256" key="9">
    <source>
        <dbReference type="HAMAP-Rule" id="MF_00236"/>
    </source>
</evidence>
<comment type="subcellular location">
    <subcellularLocation>
        <location evidence="1 9">Cell membrane</location>
        <topology evidence="1 9">Single-pass membrane protein</topology>
    </subcellularLocation>
</comment>
<feature type="compositionally biased region" description="Low complexity" evidence="10">
    <location>
        <begin position="53"/>
        <end position="68"/>
    </location>
</feature>
<dbReference type="AlphaFoldDB" id="A0A1B9N9H9"/>
<sequence>MPGIWQILLILAIVLLIFGAARLPALAKSLGQSARVFRGEIKQMKEESTKDGAAPSTTASSTAAEQPGPATPPAAPSSDATDPKP</sequence>
<keyword evidence="8 9" id="KW-0472">Membrane</keyword>
<keyword evidence="2 9" id="KW-0813">Transport</keyword>
<keyword evidence="6 9" id="KW-1133">Transmembrane helix</keyword>
<evidence type="ECO:0000256" key="1">
    <source>
        <dbReference type="ARBA" id="ARBA00004162"/>
    </source>
</evidence>
<reference evidence="11 12" key="1">
    <citation type="submission" date="2016-05" db="EMBL/GenBank/DDBJ databases">
        <authorList>
            <person name="Lavstsen T."/>
            <person name="Jespersen J.S."/>
        </authorList>
    </citation>
    <scope>NUCLEOTIDE SEQUENCE [LARGE SCALE GENOMIC DNA]</scope>
    <source>
        <strain evidence="11 12">YLB-01</strain>
    </source>
</reference>
<comment type="similarity">
    <text evidence="9">Belongs to the TatA/E family.</text>
</comment>
<organism evidence="11 12">
    <name type="scientific">Microbacterium sediminis</name>
    <dbReference type="NCBI Taxonomy" id="904291"/>
    <lineage>
        <taxon>Bacteria</taxon>
        <taxon>Bacillati</taxon>
        <taxon>Actinomycetota</taxon>
        <taxon>Actinomycetes</taxon>
        <taxon>Micrococcales</taxon>
        <taxon>Microbacteriaceae</taxon>
        <taxon>Microbacterium</taxon>
    </lineage>
</organism>
<protein>
    <recommendedName>
        <fullName evidence="9">Sec-independent protein translocase protein TatA</fullName>
    </recommendedName>
</protein>
<dbReference type="HAMAP" id="MF_00236">
    <property type="entry name" value="TatA_E"/>
    <property type="match status" value="1"/>
</dbReference>
<keyword evidence="3 9" id="KW-1003">Cell membrane</keyword>
<keyword evidence="4 9" id="KW-0812">Transmembrane</keyword>
<dbReference type="GO" id="GO:0033281">
    <property type="term" value="C:TAT protein transport complex"/>
    <property type="evidence" value="ECO:0007669"/>
    <property type="project" value="UniProtKB-UniRule"/>
</dbReference>
<evidence type="ECO:0000256" key="5">
    <source>
        <dbReference type="ARBA" id="ARBA00022927"/>
    </source>
</evidence>
<dbReference type="GO" id="GO:0008320">
    <property type="term" value="F:protein transmembrane transporter activity"/>
    <property type="evidence" value="ECO:0007669"/>
    <property type="project" value="UniProtKB-UniRule"/>
</dbReference>
<evidence type="ECO:0000256" key="8">
    <source>
        <dbReference type="ARBA" id="ARBA00023136"/>
    </source>
</evidence>
<dbReference type="InterPro" id="IPR003369">
    <property type="entry name" value="TatA/B/E"/>
</dbReference>
<dbReference type="GO" id="GO:0043953">
    <property type="term" value="P:protein transport by the Tat complex"/>
    <property type="evidence" value="ECO:0007669"/>
    <property type="project" value="UniProtKB-UniRule"/>
</dbReference>
<evidence type="ECO:0000256" key="10">
    <source>
        <dbReference type="SAM" id="MobiDB-lite"/>
    </source>
</evidence>
<comment type="caution">
    <text evidence="11">The sequence shown here is derived from an EMBL/GenBank/DDBJ whole genome shotgun (WGS) entry which is preliminary data.</text>
</comment>